<feature type="compositionally biased region" description="Basic and acidic residues" evidence="15">
    <location>
        <begin position="69"/>
        <end position="84"/>
    </location>
</feature>
<dbReference type="PANTHER" id="PTHR32282">
    <property type="entry name" value="BINDING PROTEIN TRANSPEPTIDASE, PUTATIVE-RELATED"/>
    <property type="match status" value="1"/>
</dbReference>
<dbReference type="GO" id="GO:0008658">
    <property type="term" value="F:penicillin binding"/>
    <property type="evidence" value="ECO:0007669"/>
    <property type="project" value="InterPro"/>
</dbReference>
<dbReference type="Pfam" id="PF00905">
    <property type="entry name" value="Transpeptidase"/>
    <property type="match status" value="1"/>
</dbReference>
<dbReference type="InterPro" id="IPR012338">
    <property type="entry name" value="Beta-lactam/transpept-like"/>
</dbReference>
<keyword evidence="11" id="KW-0511">Multifunctional enzyme</keyword>
<accession>A0A917I3U4</accession>
<comment type="similarity">
    <text evidence="3">In the N-terminal section; belongs to the glycosyltransferase 51 family.</text>
</comment>
<dbReference type="InterPro" id="IPR001264">
    <property type="entry name" value="Glyco_trans_51"/>
</dbReference>
<feature type="region of interest" description="Disordered" evidence="15">
    <location>
        <begin position="1"/>
        <end position="137"/>
    </location>
</feature>
<comment type="caution">
    <text evidence="19">The sequence shown here is derived from an EMBL/GenBank/DDBJ whole genome shotgun (WGS) entry which is preliminary data.</text>
</comment>
<comment type="catalytic activity">
    <reaction evidence="14">
        <text>[GlcNAc-(1-&gt;4)-Mur2Ac(oyl-L-Ala-gamma-D-Glu-L-Lys-D-Ala-D-Ala)](n)-di-trans,octa-cis-undecaprenyl diphosphate + beta-D-GlcNAc-(1-&gt;4)-Mur2Ac(oyl-L-Ala-gamma-D-Glu-L-Lys-D-Ala-D-Ala)-di-trans,octa-cis-undecaprenyl diphosphate = [GlcNAc-(1-&gt;4)-Mur2Ac(oyl-L-Ala-gamma-D-Glu-L-Lys-D-Ala-D-Ala)](n+1)-di-trans,octa-cis-undecaprenyl diphosphate + di-trans,octa-cis-undecaprenyl diphosphate + H(+)</text>
        <dbReference type="Rhea" id="RHEA:23708"/>
        <dbReference type="Rhea" id="RHEA-COMP:9602"/>
        <dbReference type="Rhea" id="RHEA-COMP:9603"/>
        <dbReference type="ChEBI" id="CHEBI:15378"/>
        <dbReference type="ChEBI" id="CHEBI:58405"/>
        <dbReference type="ChEBI" id="CHEBI:60033"/>
        <dbReference type="ChEBI" id="CHEBI:78435"/>
        <dbReference type="EC" id="2.4.99.28"/>
    </reaction>
</comment>
<evidence type="ECO:0000313" key="20">
    <source>
        <dbReference type="Proteomes" id="UP000603912"/>
    </source>
</evidence>
<comment type="similarity">
    <text evidence="2">In the C-terminal section; belongs to the transpeptidase family.</text>
</comment>
<evidence type="ECO:0000256" key="1">
    <source>
        <dbReference type="ARBA" id="ARBA00004752"/>
    </source>
</evidence>
<dbReference type="GO" id="GO:0009252">
    <property type="term" value="P:peptidoglycan biosynthetic process"/>
    <property type="evidence" value="ECO:0007669"/>
    <property type="project" value="UniProtKB-KW"/>
</dbReference>
<dbReference type="NCBIfam" id="TIGR02074">
    <property type="entry name" value="PBP_1a_fam"/>
    <property type="match status" value="1"/>
</dbReference>
<keyword evidence="7" id="KW-0808">Transferase</keyword>
<keyword evidence="16" id="KW-1133">Transmembrane helix</keyword>
<organism evidence="19 20">
    <name type="scientific">Alsobacter metallidurans</name>
    <dbReference type="NCBI Taxonomy" id="340221"/>
    <lineage>
        <taxon>Bacteria</taxon>
        <taxon>Pseudomonadati</taxon>
        <taxon>Pseudomonadota</taxon>
        <taxon>Alphaproteobacteria</taxon>
        <taxon>Hyphomicrobiales</taxon>
        <taxon>Alsobacteraceae</taxon>
        <taxon>Alsobacter</taxon>
    </lineage>
</organism>
<feature type="region of interest" description="Disordered" evidence="15">
    <location>
        <begin position="784"/>
        <end position="841"/>
    </location>
</feature>
<evidence type="ECO:0000256" key="5">
    <source>
        <dbReference type="ARBA" id="ARBA00022670"/>
    </source>
</evidence>
<dbReference type="InterPro" id="IPR036950">
    <property type="entry name" value="PBP_transglycosylase"/>
</dbReference>
<gene>
    <name evidence="19" type="primary">pbpC</name>
    <name evidence="19" type="ORF">GCM10007036_03000</name>
</gene>
<dbReference type="AlphaFoldDB" id="A0A917I3U4"/>
<dbReference type="GO" id="GO:0009002">
    <property type="term" value="F:serine-type D-Ala-D-Ala carboxypeptidase activity"/>
    <property type="evidence" value="ECO:0007669"/>
    <property type="project" value="UniProtKB-EC"/>
</dbReference>
<evidence type="ECO:0000256" key="9">
    <source>
        <dbReference type="ARBA" id="ARBA00022960"/>
    </source>
</evidence>
<feature type="domain" description="Penicillin-binding protein transpeptidase" evidence="17">
    <location>
        <begin position="455"/>
        <end position="685"/>
    </location>
</feature>
<dbReference type="GO" id="GO:0008955">
    <property type="term" value="F:peptidoglycan glycosyltransferase activity"/>
    <property type="evidence" value="ECO:0007669"/>
    <property type="project" value="UniProtKB-EC"/>
</dbReference>
<dbReference type="Gene3D" id="1.10.3810.10">
    <property type="entry name" value="Biosynthetic peptidoglycan transglycosylase-like"/>
    <property type="match status" value="1"/>
</dbReference>
<name>A0A917I3U4_9HYPH</name>
<feature type="compositionally biased region" description="Basic and acidic residues" evidence="15">
    <location>
        <begin position="1"/>
        <end position="14"/>
    </location>
</feature>
<dbReference type="Gene3D" id="3.40.710.10">
    <property type="entry name" value="DD-peptidase/beta-lactamase superfamily"/>
    <property type="match status" value="1"/>
</dbReference>
<dbReference type="GO" id="GO:0008360">
    <property type="term" value="P:regulation of cell shape"/>
    <property type="evidence" value="ECO:0007669"/>
    <property type="project" value="UniProtKB-KW"/>
</dbReference>
<evidence type="ECO:0000256" key="16">
    <source>
        <dbReference type="SAM" id="Phobius"/>
    </source>
</evidence>
<protein>
    <submittedName>
        <fullName evidence="19">Penicillin-binding protein</fullName>
    </submittedName>
</protein>
<feature type="domain" description="Glycosyl transferase family 51" evidence="18">
    <location>
        <begin position="202"/>
        <end position="369"/>
    </location>
</feature>
<evidence type="ECO:0000256" key="6">
    <source>
        <dbReference type="ARBA" id="ARBA00022676"/>
    </source>
</evidence>
<evidence type="ECO:0000256" key="4">
    <source>
        <dbReference type="ARBA" id="ARBA00022645"/>
    </source>
</evidence>
<evidence type="ECO:0000256" key="10">
    <source>
        <dbReference type="ARBA" id="ARBA00022984"/>
    </source>
</evidence>
<dbReference type="GO" id="GO:0006508">
    <property type="term" value="P:proteolysis"/>
    <property type="evidence" value="ECO:0007669"/>
    <property type="project" value="UniProtKB-KW"/>
</dbReference>
<proteinExistence type="inferred from homology"/>
<evidence type="ECO:0000256" key="3">
    <source>
        <dbReference type="ARBA" id="ARBA00007739"/>
    </source>
</evidence>
<keyword evidence="8" id="KW-0378">Hydrolase</keyword>
<dbReference type="InterPro" id="IPR023346">
    <property type="entry name" value="Lysozyme-like_dom_sf"/>
</dbReference>
<evidence type="ECO:0000259" key="17">
    <source>
        <dbReference type="Pfam" id="PF00905"/>
    </source>
</evidence>
<evidence type="ECO:0000256" key="7">
    <source>
        <dbReference type="ARBA" id="ARBA00022679"/>
    </source>
</evidence>
<evidence type="ECO:0000256" key="14">
    <source>
        <dbReference type="ARBA" id="ARBA00049902"/>
    </source>
</evidence>
<dbReference type="GO" id="GO:0071555">
    <property type="term" value="P:cell wall organization"/>
    <property type="evidence" value="ECO:0007669"/>
    <property type="project" value="UniProtKB-KW"/>
</dbReference>
<evidence type="ECO:0000256" key="12">
    <source>
        <dbReference type="ARBA" id="ARBA00023316"/>
    </source>
</evidence>
<evidence type="ECO:0000256" key="2">
    <source>
        <dbReference type="ARBA" id="ARBA00007090"/>
    </source>
</evidence>
<reference evidence="19" key="1">
    <citation type="journal article" date="2014" name="Int. J. Syst. Evol. Microbiol.">
        <title>Complete genome sequence of Corynebacterium casei LMG S-19264T (=DSM 44701T), isolated from a smear-ripened cheese.</title>
        <authorList>
            <consortium name="US DOE Joint Genome Institute (JGI-PGF)"/>
            <person name="Walter F."/>
            <person name="Albersmeier A."/>
            <person name="Kalinowski J."/>
            <person name="Ruckert C."/>
        </authorList>
    </citation>
    <scope>NUCLEOTIDE SEQUENCE</scope>
    <source>
        <strain evidence="19">CGMCC 1.12214</strain>
    </source>
</reference>
<keyword evidence="10" id="KW-0573">Peptidoglycan synthesis</keyword>
<comment type="catalytic activity">
    <reaction evidence="13">
        <text>Preferential cleavage: (Ac)2-L-Lys-D-Ala-|-D-Ala. Also transpeptidation of peptidyl-alanyl moieties that are N-acyl substituents of D-alanine.</text>
        <dbReference type="EC" id="3.4.16.4"/>
    </reaction>
</comment>
<dbReference type="SUPFAM" id="SSF53955">
    <property type="entry name" value="Lysozyme-like"/>
    <property type="match status" value="1"/>
</dbReference>
<evidence type="ECO:0000256" key="15">
    <source>
        <dbReference type="SAM" id="MobiDB-lite"/>
    </source>
</evidence>
<feature type="transmembrane region" description="Helical" evidence="16">
    <location>
        <begin position="146"/>
        <end position="167"/>
    </location>
</feature>
<evidence type="ECO:0000256" key="13">
    <source>
        <dbReference type="ARBA" id="ARBA00034000"/>
    </source>
</evidence>
<evidence type="ECO:0000313" key="19">
    <source>
        <dbReference type="EMBL" id="GGH07837.1"/>
    </source>
</evidence>
<dbReference type="Pfam" id="PF00912">
    <property type="entry name" value="Transgly"/>
    <property type="match status" value="1"/>
</dbReference>
<keyword evidence="16" id="KW-0812">Transmembrane</keyword>
<dbReference type="FunFam" id="1.10.3810.10:FF:000001">
    <property type="entry name" value="Penicillin-binding protein 1A"/>
    <property type="match status" value="1"/>
</dbReference>
<keyword evidence="9" id="KW-0133">Cell shape</keyword>
<keyword evidence="5" id="KW-0645">Protease</keyword>
<feature type="compositionally biased region" description="Basic and acidic residues" evidence="15">
    <location>
        <begin position="116"/>
        <end position="130"/>
    </location>
</feature>
<dbReference type="Proteomes" id="UP000603912">
    <property type="component" value="Unassembled WGS sequence"/>
</dbReference>
<comment type="pathway">
    <text evidence="1">Cell wall biogenesis; peptidoglycan biosynthesis.</text>
</comment>
<evidence type="ECO:0000259" key="18">
    <source>
        <dbReference type="Pfam" id="PF00912"/>
    </source>
</evidence>
<dbReference type="InterPro" id="IPR050396">
    <property type="entry name" value="Glycosyltr_51/Transpeptidase"/>
</dbReference>
<keyword evidence="4" id="KW-0121">Carboxypeptidase</keyword>
<keyword evidence="6" id="KW-0328">Glycosyltransferase</keyword>
<dbReference type="GO" id="GO:0030288">
    <property type="term" value="C:outer membrane-bounded periplasmic space"/>
    <property type="evidence" value="ECO:0007669"/>
    <property type="project" value="TreeGrafter"/>
</dbReference>
<feature type="compositionally biased region" description="Basic and acidic residues" evidence="15">
    <location>
        <begin position="29"/>
        <end position="56"/>
    </location>
</feature>
<dbReference type="InterPro" id="IPR001460">
    <property type="entry name" value="PCN-bd_Tpept"/>
</dbReference>
<evidence type="ECO:0000256" key="11">
    <source>
        <dbReference type="ARBA" id="ARBA00023268"/>
    </source>
</evidence>
<reference evidence="19" key="2">
    <citation type="submission" date="2020-09" db="EMBL/GenBank/DDBJ databases">
        <authorList>
            <person name="Sun Q."/>
            <person name="Zhou Y."/>
        </authorList>
    </citation>
    <scope>NUCLEOTIDE SEQUENCE</scope>
    <source>
        <strain evidence="19">CGMCC 1.12214</strain>
    </source>
</reference>
<keyword evidence="20" id="KW-1185">Reference proteome</keyword>
<dbReference type="SUPFAM" id="SSF56601">
    <property type="entry name" value="beta-lactamase/transpeptidase-like"/>
    <property type="match status" value="1"/>
</dbReference>
<feature type="region of interest" description="Disordered" evidence="15">
    <location>
        <begin position="741"/>
        <end position="761"/>
    </location>
</feature>
<dbReference type="EMBL" id="BMES01000001">
    <property type="protein sequence ID" value="GGH07837.1"/>
    <property type="molecule type" value="Genomic_DNA"/>
</dbReference>
<evidence type="ECO:0000256" key="8">
    <source>
        <dbReference type="ARBA" id="ARBA00022801"/>
    </source>
</evidence>
<sequence>MTDRRDRSGERREPVLGGKPIAPASLDLRLSRDDRPGYTDRDGDAPRNRGGRRDPTFDPVIAPALDPLAETRRRRDDGRSRETVRATPPADDEDADAPRNSMARSSRKPSSGGRGSGDKTERGDKAERGRKPAAKGRKRRGILGTLVYYGFVLGVWVLMAVGGLVAYHASKLPPIDSLAVPKRPPNIAILAADGSLLANRGETGGRTVTLKELPPYLPNAFVAIEDHRFYHHWGIDPVGITRAVVRNVTRSGSSMQGGSTLTQQLAKNLFLTQERTASRKIQEAILALWLERNYSKDQILELYLNRVYFGSGAYGVEAASQKYFGKTARSVTLGEAAILAGLVQAPSRLAPNRNPEAAQARGAMVISAMAREGLVNDNMAKIALMNPGQPVKPGGAGSVNYAADYVMDVLDDYIGTIDKDIVVRTTIDPGMQNIAEKALVEELAQKGDKFGVSQGAFVALQPDGAVKALVGGRNYSDSQFNRASVAKRQPGSAFKPFVYLTAIEKGLTPSTVRDDSPVNIKGWQPENSTREYRGPVTLRQALALSINTVAVKLGVEVGPKAVVATAHRMGIQSKLEPNASIALGTSEVTALELVGAYAPFANGGIAVQPYVITQVRTSDGVTVYKRSGTGLGKVLEPQTVGMMNAMLRETLLTGTGRKADLPGWEAGGKTGTSQDHRDAWFVGYTGSLLAGVWMGNDDGSPTKKTSGSNLPVEVWSRFMKTALATTPPTPLPGGAYKQMWPMPADQQAPTPPGGVPMADSGNPADTLYGLVSPAPVAARGAPLTISPLAQGGPQPQPQPRRVVSDDGVLRPPGSVPNGGGGAPRQGYPPPERSLLDKLFGG</sequence>
<keyword evidence="16" id="KW-0472">Membrane</keyword>
<dbReference type="PANTHER" id="PTHR32282:SF33">
    <property type="entry name" value="PEPTIDOGLYCAN GLYCOSYLTRANSFERASE"/>
    <property type="match status" value="1"/>
</dbReference>
<keyword evidence="12" id="KW-0961">Cell wall biogenesis/degradation</keyword>